<dbReference type="STRING" id="322098.AYWB_246"/>
<reference evidence="2 3" key="1">
    <citation type="journal article" date="2006" name="J. Bacteriol.">
        <title>Living with genome instability: the adaptation of phytoplasmas to diverse environments of their insect and plant hosts.</title>
        <authorList>
            <person name="Bai X."/>
            <person name="Zhang J."/>
            <person name="Ewing A."/>
            <person name="Miller S.A."/>
            <person name="Jancso Radek A."/>
            <person name="Shevchenko D.V."/>
            <person name="Tsukerman K."/>
            <person name="Walunas T."/>
            <person name="Lapidus A."/>
            <person name="Campbell J.W."/>
            <person name="Hogenhout S.A."/>
        </authorList>
    </citation>
    <scope>NUCLEOTIDE SEQUENCE [LARGE SCALE GENOMIC DNA]</scope>
    <source>
        <strain evidence="2 3">AYWB</strain>
    </source>
</reference>
<protein>
    <recommendedName>
        <fullName evidence="1">Pterin-binding domain-containing protein</fullName>
    </recommendedName>
</protein>
<dbReference type="HOGENOM" id="CLU_1881479_0_0_14"/>
<dbReference type="GO" id="GO:0046654">
    <property type="term" value="P:tetrahydrofolate biosynthetic process"/>
    <property type="evidence" value="ECO:0007669"/>
    <property type="project" value="TreeGrafter"/>
</dbReference>
<dbReference type="Proteomes" id="UP000001934">
    <property type="component" value="Chromosome"/>
</dbReference>
<evidence type="ECO:0000313" key="2">
    <source>
        <dbReference type="EMBL" id="ABC65363.1"/>
    </source>
</evidence>
<dbReference type="PANTHER" id="PTHR20941">
    <property type="entry name" value="FOLATE SYNTHESIS PROTEINS"/>
    <property type="match status" value="1"/>
</dbReference>
<dbReference type="SUPFAM" id="SSF51717">
    <property type="entry name" value="Dihydropteroate synthetase-like"/>
    <property type="match status" value="1"/>
</dbReference>
<dbReference type="PhylomeDB" id="Q2NJN0"/>
<dbReference type="eggNOG" id="COG0294">
    <property type="taxonomic scope" value="Bacteria"/>
</dbReference>
<dbReference type="InterPro" id="IPR000489">
    <property type="entry name" value="Pterin-binding_dom"/>
</dbReference>
<name>Q2NJN0_AYWBP</name>
<dbReference type="RefSeq" id="WP_011412528.1">
    <property type="nucleotide sequence ID" value="NC_007716.1"/>
</dbReference>
<dbReference type="PROSITE" id="PS50972">
    <property type="entry name" value="PTERIN_BINDING"/>
    <property type="match status" value="1"/>
</dbReference>
<dbReference type="AlphaFoldDB" id="Q2NJN0"/>
<organism evidence="2 3">
    <name type="scientific">Aster yellows witches'-broom phytoplasma (strain AYWB)</name>
    <dbReference type="NCBI Taxonomy" id="322098"/>
    <lineage>
        <taxon>Bacteria</taxon>
        <taxon>Bacillati</taxon>
        <taxon>Mycoplasmatota</taxon>
        <taxon>Mollicutes</taxon>
        <taxon>Acholeplasmatales</taxon>
        <taxon>Acholeplasmataceae</taxon>
        <taxon>Candidatus Phytoplasma</taxon>
        <taxon>16SrI (Aster yellows group)</taxon>
    </lineage>
</organism>
<dbReference type="Pfam" id="PF00809">
    <property type="entry name" value="Pterin_bind"/>
    <property type="match status" value="1"/>
</dbReference>
<dbReference type="InterPro" id="IPR045031">
    <property type="entry name" value="DHP_synth-like"/>
</dbReference>
<evidence type="ECO:0000313" key="3">
    <source>
        <dbReference type="Proteomes" id="UP000001934"/>
    </source>
</evidence>
<dbReference type="EMBL" id="CP000061">
    <property type="protein sequence ID" value="ABC65363.1"/>
    <property type="molecule type" value="Genomic_DNA"/>
</dbReference>
<feature type="domain" description="Pterin-binding" evidence="1">
    <location>
        <begin position="33"/>
        <end position="135"/>
    </location>
</feature>
<dbReference type="InterPro" id="IPR011005">
    <property type="entry name" value="Dihydropteroate_synth-like_sf"/>
</dbReference>
<keyword evidence="3" id="KW-1185">Reference proteome</keyword>
<dbReference type="KEGG" id="ayw:AYWB_246"/>
<evidence type="ECO:0000259" key="1">
    <source>
        <dbReference type="PROSITE" id="PS50972"/>
    </source>
</evidence>
<gene>
    <name evidence="2" type="ordered locus">AYWB_246</name>
</gene>
<proteinExistence type="predicted"/>
<sequence>MIKISFSKIISISNILKIWKLSHKRQIEIFHKALIMAIINVTSDSFSYGNQHFATQKAVKHALCCLKEGADILDIGCEFTRPGATLITPLEEQKPILHVIKELSHHPKAIISVYTYHFQIAKLAIKSGAHIINDV</sequence>
<dbReference type="Gene3D" id="3.20.20.20">
    <property type="entry name" value="Dihydropteroate synthase-like"/>
    <property type="match status" value="1"/>
</dbReference>
<dbReference type="PANTHER" id="PTHR20941:SF1">
    <property type="entry name" value="FOLIC ACID SYNTHESIS PROTEIN FOL1"/>
    <property type="match status" value="1"/>
</dbReference>
<dbReference type="GO" id="GO:0004156">
    <property type="term" value="F:dihydropteroate synthase activity"/>
    <property type="evidence" value="ECO:0007669"/>
    <property type="project" value="TreeGrafter"/>
</dbReference>
<accession>Q2NJN0</accession>